<keyword evidence="2 3" id="KW-0396">Initiation factor</keyword>
<evidence type="ECO:0000313" key="7">
    <source>
        <dbReference type="Proteomes" id="UP000675968"/>
    </source>
</evidence>
<dbReference type="AlphaFoldDB" id="A0A8T4LAX4"/>
<evidence type="ECO:0000313" key="6">
    <source>
        <dbReference type="EMBL" id="MBS3061850.1"/>
    </source>
</evidence>
<dbReference type="Gene3D" id="2.40.50.140">
    <property type="entry name" value="Nucleic acid-binding proteins"/>
    <property type="match status" value="1"/>
</dbReference>
<evidence type="ECO:0000256" key="3">
    <source>
        <dbReference type="PROSITE-ProRule" id="PRU00181"/>
    </source>
</evidence>
<evidence type="ECO:0000256" key="4">
    <source>
        <dbReference type="RuleBase" id="RU004364"/>
    </source>
</evidence>
<dbReference type="NCBIfam" id="TIGR00523">
    <property type="entry name" value="eIF-1A"/>
    <property type="match status" value="1"/>
</dbReference>
<feature type="domain" description="S1-like" evidence="5">
    <location>
        <begin position="13"/>
        <end position="87"/>
    </location>
</feature>
<dbReference type="PANTHER" id="PTHR21668">
    <property type="entry name" value="EIF-1A"/>
    <property type="match status" value="1"/>
</dbReference>
<sequence length="105" mass="12488">MVKKPRVPQQTEFKVRLPNRNENEMFALAIQLMGATQIKAQCEDGKERMCRIKGTMKKKVWIRAGDVLIIRLWDWQKDRADIIWRYFGTQSEHLKRNGYLNNLPV</sequence>
<dbReference type="EMBL" id="JAGVWC010000010">
    <property type="protein sequence ID" value="MBS3061850.1"/>
    <property type="molecule type" value="Genomic_DNA"/>
</dbReference>
<dbReference type="CDD" id="cd05793">
    <property type="entry name" value="S1_IF1A"/>
    <property type="match status" value="1"/>
</dbReference>
<keyword evidence="2 3" id="KW-0648">Protein biosynthesis</keyword>
<comment type="function">
    <text evidence="1 2">Seems to be required for maximal rate of protein biosynthesis. Enhances ribosome dissociation into subunits and stabilizes the binding of the initiator Met-tRNA(I) to 40 S ribosomal subunits.</text>
</comment>
<organism evidence="6 7">
    <name type="scientific">Candidatus Iainarchaeum sp</name>
    <dbReference type="NCBI Taxonomy" id="3101447"/>
    <lineage>
        <taxon>Archaea</taxon>
        <taxon>Candidatus Iainarchaeota</taxon>
        <taxon>Candidatus Iainarchaeia</taxon>
        <taxon>Candidatus Iainarchaeales</taxon>
        <taxon>Candidatus Iainarchaeaceae</taxon>
        <taxon>Candidatus Iainarchaeum</taxon>
    </lineage>
</organism>
<evidence type="ECO:0000256" key="1">
    <source>
        <dbReference type="ARBA" id="ARBA00025502"/>
    </source>
</evidence>
<gene>
    <name evidence="6" type="primary">eif1A</name>
    <name evidence="2" type="synonym">eif1a</name>
    <name evidence="6" type="ORF">J4215_04690</name>
</gene>
<dbReference type="InterPro" id="IPR001253">
    <property type="entry name" value="TIF_eIF-1A"/>
</dbReference>
<proteinExistence type="inferred from homology"/>
<dbReference type="NCBIfam" id="NF003084">
    <property type="entry name" value="PRK04012.1-3"/>
    <property type="match status" value="1"/>
</dbReference>
<comment type="similarity">
    <text evidence="2 4">Belongs to the eIF-1A family.</text>
</comment>
<dbReference type="SUPFAM" id="SSF50249">
    <property type="entry name" value="Nucleic acid-binding proteins"/>
    <property type="match status" value="1"/>
</dbReference>
<dbReference type="GO" id="GO:0003723">
    <property type="term" value="F:RNA binding"/>
    <property type="evidence" value="ECO:0007669"/>
    <property type="project" value="InterPro"/>
</dbReference>
<dbReference type="HAMAP" id="MF_00216">
    <property type="entry name" value="aIF_1A"/>
    <property type="match status" value="1"/>
</dbReference>
<dbReference type="PROSITE" id="PS50832">
    <property type="entry name" value="S1_IF1_TYPE"/>
    <property type="match status" value="1"/>
</dbReference>
<protein>
    <recommendedName>
        <fullName evidence="2">Translation initiation factor 1A</fullName>
        <shortName evidence="2">aIF-1A</shortName>
    </recommendedName>
</protein>
<evidence type="ECO:0000256" key="2">
    <source>
        <dbReference type="HAMAP-Rule" id="MF_00216"/>
    </source>
</evidence>
<dbReference type="NCBIfam" id="NF003085">
    <property type="entry name" value="PRK04012.1-5"/>
    <property type="match status" value="1"/>
</dbReference>
<dbReference type="InterPro" id="IPR012340">
    <property type="entry name" value="NA-bd_OB-fold"/>
</dbReference>
<dbReference type="Proteomes" id="UP000675968">
    <property type="component" value="Unassembled WGS sequence"/>
</dbReference>
<dbReference type="SMART" id="SM00652">
    <property type="entry name" value="eIF1a"/>
    <property type="match status" value="1"/>
</dbReference>
<evidence type="ECO:0000259" key="5">
    <source>
        <dbReference type="PROSITE" id="PS50832"/>
    </source>
</evidence>
<reference evidence="6" key="2">
    <citation type="submission" date="2021-05" db="EMBL/GenBank/DDBJ databases">
        <title>Protein family content uncovers lineage relationships and bacterial pathway maintenance mechanisms in DPANN archaea.</title>
        <authorList>
            <person name="Castelle C.J."/>
            <person name="Meheust R."/>
            <person name="Jaffe A.L."/>
            <person name="Seitz K."/>
            <person name="Gong X."/>
            <person name="Baker B.J."/>
            <person name="Banfield J.F."/>
        </authorList>
    </citation>
    <scope>NUCLEOTIDE SEQUENCE</scope>
    <source>
        <strain evidence="6">RIFCSPLOWO2_01_FULL_AR10_48_17</strain>
    </source>
</reference>
<comment type="caution">
    <text evidence="6">The sequence shown here is derived from an EMBL/GenBank/DDBJ whole genome shotgun (WGS) entry which is preliminary data.</text>
</comment>
<dbReference type="GO" id="GO:0003743">
    <property type="term" value="F:translation initiation factor activity"/>
    <property type="evidence" value="ECO:0007669"/>
    <property type="project" value="UniProtKB-UniRule"/>
</dbReference>
<dbReference type="Pfam" id="PF01176">
    <property type="entry name" value="eIF-1a"/>
    <property type="match status" value="1"/>
</dbReference>
<accession>A0A8T4LAX4</accession>
<dbReference type="InterPro" id="IPR006196">
    <property type="entry name" value="RNA-binding_domain_S1_IF1"/>
</dbReference>
<name>A0A8T4LAX4_9ARCH</name>
<reference evidence="6" key="1">
    <citation type="submission" date="2021-03" db="EMBL/GenBank/DDBJ databases">
        <authorList>
            <person name="Jaffe A."/>
        </authorList>
    </citation>
    <scope>NUCLEOTIDE SEQUENCE</scope>
    <source>
        <strain evidence="6">RIFCSPLOWO2_01_FULL_AR10_48_17</strain>
    </source>
</reference>